<evidence type="ECO:0000256" key="5">
    <source>
        <dbReference type="ARBA" id="ARBA00022500"/>
    </source>
</evidence>
<name>A0ABX7M543_9RHOO</name>
<evidence type="ECO:0000256" key="4">
    <source>
        <dbReference type="ARBA" id="ARBA00022475"/>
    </source>
</evidence>
<keyword evidence="4" id="KW-1003">Cell membrane</keyword>
<evidence type="ECO:0000256" key="2">
    <source>
        <dbReference type="ARBA" id="ARBA00004162"/>
    </source>
</evidence>
<reference evidence="12 13" key="1">
    <citation type="submission" date="2021-02" db="EMBL/GenBank/DDBJ databases">
        <title>Niveibacterium changnyeongensis HC41.</title>
        <authorList>
            <person name="Kang M."/>
        </authorList>
    </citation>
    <scope>NUCLEOTIDE SEQUENCE [LARGE SCALE GENOMIC DNA]</scope>
    <source>
        <strain evidence="12 13">HC41</strain>
    </source>
</reference>
<protein>
    <recommendedName>
        <fullName evidence="10">Flagellar protein FliL</fullName>
    </recommendedName>
</protein>
<sequence>MLRLQRLHSFLPALFSATALLLLAPDAHANDHGGGDKAAGPAPMMFVVNVGKTGHGGTVLQTQIVLEGANATATQSIEAFKPALQHQIIQIISAETPERLRTADGKSALGEKILEASNKILGTTRKTGVKEVFFTHFILQQP</sequence>
<organism evidence="12 13">
    <name type="scientific">Niveibacterium microcysteis</name>
    <dbReference type="NCBI Taxonomy" id="2811415"/>
    <lineage>
        <taxon>Bacteria</taxon>
        <taxon>Pseudomonadati</taxon>
        <taxon>Pseudomonadota</taxon>
        <taxon>Betaproteobacteria</taxon>
        <taxon>Rhodocyclales</taxon>
        <taxon>Rhodocyclaceae</taxon>
        <taxon>Niveibacterium</taxon>
    </lineage>
</organism>
<evidence type="ECO:0000256" key="8">
    <source>
        <dbReference type="ARBA" id="ARBA00022989"/>
    </source>
</evidence>
<keyword evidence="12" id="KW-0969">Cilium</keyword>
<evidence type="ECO:0000313" key="12">
    <source>
        <dbReference type="EMBL" id="QSI76860.1"/>
    </source>
</evidence>
<evidence type="ECO:0000256" key="6">
    <source>
        <dbReference type="ARBA" id="ARBA00022692"/>
    </source>
</evidence>
<dbReference type="PANTHER" id="PTHR35091">
    <property type="entry name" value="FLAGELLAR PROTEIN FLIL"/>
    <property type="match status" value="1"/>
</dbReference>
<evidence type="ECO:0000256" key="11">
    <source>
        <dbReference type="SAM" id="SignalP"/>
    </source>
</evidence>
<evidence type="ECO:0000313" key="13">
    <source>
        <dbReference type="Proteomes" id="UP000663570"/>
    </source>
</evidence>
<gene>
    <name evidence="12" type="ORF">JY500_20825</name>
</gene>
<evidence type="ECO:0000256" key="1">
    <source>
        <dbReference type="ARBA" id="ARBA00002254"/>
    </source>
</evidence>
<dbReference type="PANTHER" id="PTHR35091:SF2">
    <property type="entry name" value="FLAGELLAR PROTEIN FLIL"/>
    <property type="match status" value="1"/>
</dbReference>
<evidence type="ECO:0000256" key="10">
    <source>
        <dbReference type="RuleBase" id="RU364125"/>
    </source>
</evidence>
<keyword evidence="5 10" id="KW-0145">Chemotaxis</keyword>
<keyword evidence="12" id="KW-0966">Cell projection</keyword>
<comment type="subcellular location">
    <subcellularLocation>
        <location evidence="10">Cell inner membrane</location>
    </subcellularLocation>
    <subcellularLocation>
        <location evidence="2">Cell membrane</location>
        <topology evidence="2">Single-pass membrane protein</topology>
    </subcellularLocation>
</comment>
<keyword evidence="12" id="KW-0282">Flagellum</keyword>
<evidence type="ECO:0000256" key="7">
    <source>
        <dbReference type="ARBA" id="ARBA00022779"/>
    </source>
</evidence>
<keyword evidence="13" id="KW-1185">Reference proteome</keyword>
<evidence type="ECO:0000256" key="9">
    <source>
        <dbReference type="ARBA" id="ARBA00023136"/>
    </source>
</evidence>
<accession>A0ABX7M543</accession>
<keyword evidence="7 10" id="KW-0283">Flagellar rotation</keyword>
<dbReference type="EMBL" id="CP071060">
    <property type="protein sequence ID" value="QSI76860.1"/>
    <property type="molecule type" value="Genomic_DNA"/>
</dbReference>
<evidence type="ECO:0000256" key="3">
    <source>
        <dbReference type="ARBA" id="ARBA00008281"/>
    </source>
</evidence>
<keyword evidence="6" id="KW-0812">Transmembrane</keyword>
<keyword evidence="11" id="KW-0732">Signal</keyword>
<keyword evidence="9 10" id="KW-0472">Membrane</keyword>
<proteinExistence type="inferred from homology"/>
<dbReference type="Proteomes" id="UP000663570">
    <property type="component" value="Chromosome"/>
</dbReference>
<dbReference type="InterPro" id="IPR005503">
    <property type="entry name" value="FliL"/>
</dbReference>
<dbReference type="Pfam" id="PF03748">
    <property type="entry name" value="FliL"/>
    <property type="match status" value="1"/>
</dbReference>
<keyword evidence="10" id="KW-0997">Cell inner membrane</keyword>
<dbReference type="RefSeq" id="WP_206254461.1">
    <property type="nucleotide sequence ID" value="NZ_CP071060.1"/>
</dbReference>
<feature type="chain" id="PRO_5046051808" description="Flagellar protein FliL" evidence="11">
    <location>
        <begin position="30"/>
        <end position="142"/>
    </location>
</feature>
<comment type="function">
    <text evidence="1 10">Controls the rotational direction of flagella during chemotaxis.</text>
</comment>
<feature type="signal peptide" evidence="11">
    <location>
        <begin position="1"/>
        <end position="29"/>
    </location>
</feature>
<keyword evidence="8" id="KW-1133">Transmembrane helix</keyword>
<comment type="similarity">
    <text evidence="3 10">Belongs to the FliL family.</text>
</comment>